<dbReference type="AlphaFoldDB" id="A0AAI9WX70"/>
<evidence type="ECO:0000313" key="2">
    <source>
        <dbReference type="Proteomes" id="UP001202479"/>
    </source>
</evidence>
<dbReference type="RefSeq" id="XP_049179687.1">
    <property type="nucleotide sequence ID" value="XM_049324519.1"/>
</dbReference>
<proteinExistence type="predicted"/>
<comment type="caution">
    <text evidence="1">The sequence shown here is derived from an EMBL/GenBank/DDBJ whole genome shotgun (WGS) entry which is preliminary data.</text>
</comment>
<dbReference type="GeneID" id="73380826"/>
<evidence type="ECO:0000313" key="1">
    <source>
        <dbReference type="EMBL" id="KAI3403942.1"/>
    </source>
</evidence>
<sequence length="245" mass="28170">MADYTNTELISMFFDDEFNPSAFINMLIHKVTSGSQAYSKTSLSKVSHTINQLTTHLDYTITDIATNELQNKLTILENSNSLINSSKLDEDEHESLETTRLQYYINILNNSIFTLGAELAEINKQIDASNENLNNESIQTLIQLKQVKTNLSQVIQVFEDIIQLLSKNNIEKTTFSVEEFQQVLNDLLESIKLELNTQNSAPKNILLNHIDKLIQMQDLFTNMSHFNSPFKKFISRLIIEKEQFK</sequence>
<keyword evidence="2" id="KW-1185">Reference proteome</keyword>
<dbReference type="EMBL" id="JAHUZD010000110">
    <property type="protein sequence ID" value="KAI3403942.1"/>
    <property type="molecule type" value="Genomic_DNA"/>
</dbReference>
<accession>A0AAI9WX70</accession>
<gene>
    <name evidence="1" type="ORF">KGF56_003209</name>
</gene>
<organism evidence="1 2">
    <name type="scientific">Candida oxycetoniae</name>
    <dbReference type="NCBI Taxonomy" id="497107"/>
    <lineage>
        <taxon>Eukaryota</taxon>
        <taxon>Fungi</taxon>
        <taxon>Dikarya</taxon>
        <taxon>Ascomycota</taxon>
        <taxon>Saccharomycotina</taxon>
        <taxon>Pichiomycetes</taxon>
        <taxon>Debaryomycetaceae</taxon>
        <taxon>Candida/Lodderomyces clade</taxon>
        <taxon>Candida</taxon>
    </lineage>
</organism>
<dbReference type="Gene3D" id="6.10.250.2790">
    <property type="match status" value="1"/>
</dbReference>
<name>A0AAI9WX70_9ASCO</name>
<dbReference type="Proteomes" id="UP001202479">
    <property type="component" value="Unassembled WGS sequence"/>
</dbReference>
<reference evidence="1" key="1">
    <citation type="journal article" date="2022" name="DNA Res.">
        <title>Genome analysis of five recently described species of the CUG-Ser clade uncovers Candida theae as a new hybrid lineage with pathogenic potential in the Candida parapsilosis species complex.</title>
        <authorList>
            <person name="Mixao V."/>
            <person name="Del Olmo V."/>
            <person name="Hegedusova E."/>
            <person name="Saus E."/>
            <person name="Pryszcz L."/>
            <person name="Cillingova A."/>
            <person name="Nosek J."/>
            <person name="Gabaldon T."/>
        </authorList>
    </citation>
    <scope>NUCLEOTIDE SEQUENCE</scope>
    <source>
        <strain evidence="1">CBS 10844</strain>
    </source>
</reference>
<protein>
    <submittedName>
        <fullName evidence="1">COG7</fullName>
    </submittedName>
</protein>